<dbReference type="AlphaFoldDB" id="A0A8S1SSF5"/>
<evidence type="ECO:0000313" key="3">
    <source>
        <dbReference type="Proteomes" id="UP000689195"/>
    </source>
</evidence>
<comment type="caution">
    <text evidence="2">The sequence shown here is derived from an EMBL/GenBank/DDBJ whole genome shotgun (WGS) entry which is preliminary data.</text>
</comment>
<evidence type="ECO:0000313" key="2">
    <source>
        <dbReference type="EMBL" id="CAD8143153.1"/>
    </source>
</evidence>
<dbReference type="Proteomes" id="UP000689195">
    <property type="component" value="Unassembled WGS sequence"/>
</dbReference>
<organism evidence="2 3">
    <name type="scientific">Paramecium pentaurelia</name>
    <dbReference type="NCBI Taxonomy" id="43138"/>
    <lineage>
        <taxon>Eukaryota</taxon>
        <taxon>Sar</taxon>
        <taxon>Alveolata</taxon>
        <taxon>Ciliophora</taxon>
        <taxon>Intramacronucleata</taxon>
        <taxon>Oligohymenophorea</taxon>
        <taxon>Peniculida</taxon>
        <taxon>Parameciidae</taxon>
        <taxon>Paramecium</taxon>
    </lineage>
</organism>
<sequence>MANQVLKKIDSGEIDPTQEVYGIKIGSIGIKKKNDVVQPREQPKAQLVTTNQTQQQQKNEGCC</sequence>
<accession>A0A8S1SSF5</accession>
<dbReference type="OrthoDB" id="9989112at2759"/>
<dbReference type="EMBL" id="CAJJDO010000012">
    <property type="protein sequence ID" value="CAD8143153.1"/>
    <property type="molecule type" value="Genomic_DNA"/>
</dbReference>
<keyword evidence="3" id="KW-1185">Reference proteome</keyword>
<feature type="region of interest" description="Disordered" evidence="1">
    <location>
        <begin position="35"/>
        <end position="63"/>
    </location>
</feature>
<proteinExistence type="predicted"/>
<name>A0A8S1SSF5_9CILI</name>
<protein>
    <submittedName>
        <fullName evidence="2">Uncharacterized protein</fullName>
    </submittedName>
</protein>
<evidence type="ECO:0000256" key="1">
    <source>
        <dbReference type="SAM" id="MobiDB-lite"/>
    </source>
</evidence>
<gene>
    <name evidence="2" type="ORF">PPENT_87.1.T0120066</name>
</gene>
<reference evidence="2" key="1">
    <citation type="submission" date="2021-01" db="EMBL/GenBank/DDBJ databases">
        <authorList>
            <consortium name="Genoscope - CEA"/>
            <person name="William W."/>
        </authorList>
    </citation>
    <scope>NUCLEOTIDE SEQUENCE</scope>
</reference>